<proteinExistence type="predicted"/>
<accession>A0A849P6I9</accession>
<dbReference type="AlphaFoldDB" id="A0A849P6I9"/>
<dbReference type="EMBL" id="JABGBN010000002">
    <property type="protein sequence ID" value="NOL51365.1"/>
    <property type="molecule type" value="Genomic_DNA"/>
</dbReference>
<reference evidence="1 2" key="1">
    <citation type="submission" date="2020-05" db="EMBL/GenBank/DDBJ databases">
        <authorList>
            <person name="Niu N."/>
        </authorList>
    </citation>
    <scope>NUCLEOTIDE SEQUENCE [LARGE SCALE GENOMIC DNA]</scope>
    <source>
        <strain evidence="1 2">3340-03</strain>
    </source>
</reference>
<evidence type="ECO:0000313" key="1">
    <source>
        <dbReference type="EMBL" id="NOL51365.1"/>
    </source>
</evidence>
<sequence length="126" mass="14848">MRITSAISFYQRLMGLLNRKDLSQDEGMYFPHCNAVHTCFMRFPIMVVFCRSGKVVQCHPYVKPWRFLRCATADSVFEFAVYRKAGDSKRQTDREHFSSRQIVEPMSFQLYQEVQVIIDGFFLVSE</sequence>
<organism evidence="1 2">
    <name type="scientific">Pelistega suis</name>
    <dbReference type="NCBI Taxonomy" id="1631957"/>
    <lineage>
        <taxon>Bacteria</taxon>
        <taxon>Pseudomonadati</taxon>
        <taxon>Pseudomonadota</taxon>
        <taxon>Betaproteobacteria</taxon>
        <taxon>Burkholderiales</taxon>
        <taxon>Alcaligenaceae</taxon>
        <taxon>Pelistega</taxon>
    </lineage>
</organism>
<keyword evidence="2" id="KW-1185">Reference proteome</keyword>
<dbReference type="RefSeq" id="WP_171680049.1">
    <property type="nucleotide sequence ID" value="NZ_JABGBN010000002.1"/>
</dbReference>
<protein>
    <submittedName>
        <fullName evidence="1">DUF192 domain-containing protein</fullName>
    </submittedName>
</protein>
<name>A0A849P6I9_9BURK</name>
<dbReference type="Proteomes" id="UP000537862">
    <property type="component" value="Unassembled WGS sequence"/>
</dbReference>
<dbReference type="InterPro" id="IPR003795">
    <property type="entry name" value="DUF192"/>
</dbReference>
<comment type="caution">
    <text evidence="1">The sequence shown here is derived from an EMBL/GenBank/DDBJ whole genome shotgun (WGS) entry which is preliminary data.</text>
</comment>
<evidence type="ECO:0000313" key="2">
    <source>
        <dbReference type="Proteomes" id="UP000537862"/>
    </source>
</evidence>
<dbReference type="Gene3D" id="2.60.120.1140">
    <property type="entry name" value="Protein of unknown function DUF192"/>
    <property type="match status" value="1"/>
</dbReference>
<dbReference type="Pfam" id="PF02643">
    <property type="entry name" value="DUF192"/>
    <property type="match status" value="1"/>
</dbReference>
<dbReference type="InterPro" id="IPR038695">
    <property type="entry name" value="Saro_0823-like_sf"/>
</dbReference>
<gene>
    <name evidence="1" type="ORF">HKX39_04135</name>
</gene>